<evidence type="ECO:0000313" key="17">
    <source>
        <dbReference type="EMBL" id="TCT20319.1"/>
    </source>
</evidence>
<dbReference type="NCBIfam" id="TIGR00554">
    <property type="entry name" value="panK_bact"/>
    <property type="match status" value="1"/>
</dbReference>
<dbReference type="EMBL" id="SMAN01000014">
    <property type="protein sequence ID" value="TCT20319.1"/>
    <property type="molecule type" value="Genomic_DNA"/>
</dbReference>
<dbReference type="InterPro" id="IPR006083">
    <property type="entry name" value="PRK/URK"/>
</dbReference>
<evidence type="ECO:0000259" key="16">
    <source>
        <dbReference type="Pfam" id="PF00485"/>
    </source>
</evidence>
<evidence type="ECO:0000313" key="18">
    <source>
        <dbReference type="Proteomes" id="UP000294650"/>
    </source>
</evidence>
<dbReference type="EC" id="2.7.1.33" evidence="5 14"/>
<gene>
    <name evidence="14" type="primary">coaA</name>
    <name evidence="17" type="ORF">EDD68_1141</name>
</gene>
<dbReference type="GO" id="GO:0005524">
    <property type="term" value="F:ATP binding"/>
    <property type="evidence" value="ECO:0007669"/>
    <property type="project" value="UniProtKB-UniRule"/>
</dbReference>
<evidence type="ECO:0000256" key="1">
    <source>
        <dbReference type="ARBA" id="ARBA00001206"/>
    </source>
</evidence>
<dbReference type="Proteomes" id="UP000294650">
    <property type="component" value="Unassembled WGS sequence"/>
</dbReference>
<keyword evidence="9 14" id="KW-0547">Nucleotide-binding</keyword>
<evidence type="ECO:0000256" key="11">
    <source>
        <dbReference type="ARBA" id="ARBA00022840"/>
    </source>
</evidence>
<dbReference type="GO" id="GO:0015937">
    <property type="term" value="P:coenzyme A biosynthetic process"/>
    <property type="evidence" value="ECO:0007669"/>
    <property type="project" value="UniProtKB-UniRule"/>
</dbReference>
<dbReference type="SUPFAM" id="SSF52540">
    <property type="entry name" value="P-loop containing nucleoside triphosphate hydrolases"/>
    <property type="match status" value="1"/>
</dbReference>
<proteinExistence type="inferred from homology"/>
<sequence length="319" mass="37078">MEQNQPNLEHSPFITYVRDEWAELSGNIKVPITREEFEALKGINENISLEEVSKIYLPLSRLLNLYVTEKQSLHRETNQFFQRNHRKVPFVIGIAGSVAVGKSTTARLIQTLLSRWPNHPKVDLVTTDGFLYPNQILKERNLMNRKGFPESYRTGKLIQFLAKIKAGAARVEAPVYSHLYYDVLPSKKQIVDRPDVLIVEGINVLQVGKSKNSRHIPSVFVSDFFDFSIYVDADETDIQRWYVERFMILRETAFKNPNSYFHRYSQLTDEQAVGKATEIWNEINRKNLVENIYPTKNRADLILQKGKDHSVSRIKLRRV</sequence>
<keyword evidence="10 14" id="KW-0418">Kinase</keyword>
<evidence type="ECO:0000256" key="9">
    <source>
        <dbReference type="ARBA" id="ARBA00022741"/>
    </source>
</evidence>
<name>A0A4R3N133_9BACI</name>
<comment type="subcellular location">
    <subcellularLocation>
        <location evidence="2 14 15">Cytoplasm</location>
    </subcellularLocation>
</comment>
<feature type="domain" description="Phosphoribulokinase/uridine kinase" evidence="16">
    <location>
        <begin position="91"/>
        <end position="235"/>
    </location>
</feature>
<keyword evidence="11 14" id="KW-0067">ATP-binding</keyword>
<evidence type="ECO:0000256" key="7">
    <source>
        <dbReference type="ARBA" id="ARBA00022490"/>
    </source>
</evidence>
<evidence type="ECO:0000256" key="8">
    <source>
        <dbReference type="ARBA" id="ARBA00022679"/>
    </source>
</evidence>
<dbReference type="OrthoDB" id="1550976at2"/>
<reference evidence="17 18" key="1">
    <citation type="submission" date="2019-03" db="EMBL/GenBank/DDBJ databases">
        <title>Genomic Encyclopedia of Type Strains, Phase IV (KMG-IV): sequencing the most valuable type-strain genomes for metagenomic binning, comparative biology and taxonomic classification.</title>
        <authorList>
            <person name="Goeker M."/>
        </authorList>
    </citation>
    <scope>NUCLEOTIDE SEQUENCE [LARGE SCALE GENOMIC DNA]</scope>
    <source>
        <strain evidence="17 18">DSM 25894</strain>
    </source>
</reference>
<dbReference type="InterPro" id="IPR004566">
    <property type="entry name" value="PanK"/>
</dbReference>
<evidence type="ECO:0000256" key="4">
    <source>
        <dbReference type="ARBA" id="ARBA00006087"/>
    </source>
</evidence>
<dbReference type="InterPro" id="IPR027417">
    <property type="entry name" value="P-loop_NTPase"/>
</dbReference>
<keyword evidence="18" id="KW-1185">Reference proteome</keyword>
<keyword evidence="12 14" id="KW-0173">Coenzyme A biosynthesis</keyword>
<evidence type="ECO:0000256" key="15">
    <source>
        <dbReference type="RuleBase" id="RU003530"/>
    </source>
</evidence>
<dbReference type="Gene3D" id="3.40.50.300">
    <property type="entry name" value="P-loop containing nucleotide triphosphate hydrolases"/>
    <property type="match status" value="1"/>
</dbReference>
<keyword evidence="7 14" id="KW-0963">Cytoplasm</keyword>
<comment type="catalytic activity">
    <reaction evidence="1 14 15">
        <text>(R)-pantothenate + ATP = (R)-4'-phosphopantothenate + ADP + H(+)</text>
        <dbReference type="Rhea" id="RHEA:16373"/>
        <dbReference type="ChEBI" id="CHEBI:10986"/>
        <dbReference type="ChEBI" id="CHEBI:15378"/>
        <dbReference type="ChEBI" id="CHEBI:29032"/>
        <dbReference type="ChEBI" id="CHEBI:30616"/>
        <dbReference type="ChEBI" id="CHEBI:456216"/>
        <dbReference type="EC" id="2.7.1.33"/>
    </reaction>
</comment>
<evidence type="ECO:0000256" key="2">
    <source>
        <dbReference type="ARBA" id="ARBA00004496"/>
    </source>
</evidence>
<comment type="pathway">
    <text evidence="3 14 15">Cofactor biosynthesis; coenzyme A biosynthesis; CoA from (R)-pantothenate: step 1/5.</text>
</comment>
<protein>
    <recommendedName>
        <fullName evidence="6 14">Pantothenate kinase</fullName>
        <ecNumber evidence="5 14">2.7.1.33</ecNumber>
    </recommendedName>
    <alternativeName>
        <fullName evidence="13 14">Pantothenic acid kinase</fullName>
    </alternativeName>
</protein>
<evidence type="ECO:0000256" key="13">
    <source>
        <dbReference type="ARBA" id="ARBA00032866"/>
    </source>
</evidence>
<dbReference type="Pfam" id="PF00485">
    <property type="entry name" value="PRK"/>
    <property type="match status" value="1"/>
</dbReference>
<feature type="binding site" evidence="14">
    <location>
        <begin position="96"/>
        <end position="103"/>
    </location>
    <ligand>
        <name>ATP</name>
        <dbReference type="ChEBI" id="CHEBI:30616"/>
    </ligand>
</feature>
<evidence type="ECO:0000256" key="6">
    <source>
        <dbReference type="ARBA" id="ARBA00015080"/>
    </source>
</evidence>
<comment type="caution">
    <text evidence="17">The sequence shown here is derived from an EMBL/GenBank/DDBJ whole genome shotgun (WGS) entry which is preliminary data.</text>
</comment>
<evidence type="ECO:0000256" key="3">
    <source>
        <dbReference type="ARBA" id="ARBA00005225"/>
    </source>
</evidence>
<dbReference type="RefSeq" id="WP_132372206.1">
    <property type="nucleotide sequence ID" value="NZ_SMAN01000014.1"/>
</dbReference>
<dbReference type="PIRSF" id="PIRSF000545">
    <property type="entry name" value="Pantothenate_kin"/>
    <property type="match status" value="1"/>
</dbReference>
<evidence type="ECO:0000256" key="5">
    <source>
        <dbReference type="ARBA" id="ARBA00012102"/>
    </source>
</evidence>
<keyword evidence="8 14" id="KW-0808">Transferase</keyword>
<evidence type="ECO:0000256" key="14">
    <source>
        <dbReference type="HAMAP-Rule" id="MF_00215"/>
    </source>
</evidence>
<dbReference type="CDD" id="cd02025">
    <property type="entry name" value="PanK"/>
    <property type="match status" value="1"/>
</dbReference>
<evidence type="ECO:0000256" key="10">
    <source>
        <dbReference type="ARBA" id="ARBA00022777"/>
    </source>
</evidence>
<dbReference type="GO" id="GO:0004594">
    <property type="term" value="F:pantothenate kinase activity"/>
    <property type="evidence" value="ECO:0007669"/>
    <property type="project" value="UniProtKB-UniRule"/>
</dbReference>
<dbReference type="UniPathway" id="UPA00241">
    <property type="reaction ID" value="UER00352"/>
</dbReference>
<dbReference type="AlphaFoldDB" id="A0A4R3N133"/>
<dbReference type="GO" id="GO:0005737">
    <property type="term" value="C:cytoplasm"/>
    <property type="evidence" value="ECO:0007669"/>
    <property type="project" value="UniProtKB-SubCell"/>
</dbReference>
<dbReference type="HAMAP" id="MF_00215">
    <property type="entry name" value="Pantothen_kinase_1"/>
    <property type="match status" value="1"/>
</dbReference>
<comment type="similarity">
    <text evidence="4 14 15">Belongs to the prokaryotic pantothenate kinase family.</text>
</comment>
<accession>A0A4R3N133</accession>
<evidence type="ECO:0000256" key="12">
    <source>
        <dbReference type="ARBA" id="ARBA00022993"/>
    </source>
</evidence>
<organism evidence="17 18">
    <name type="scientific">Melghiribacillus thermohalophilus</name>
    <dbReference type="NCBI Taxonomy" id="1324956"/>
    <lineage>
        <taxon>Bacteria</taxon>
        <taxon>Bacillati</taxon>
        <taxon>Bacillota</taxon>
        <taxon>Bacilli</taxon>
        <taxon>Bacillales</taxon>
        <taxon>Bacillaceae</taxon>
        <taxon>Melghiribacillus</taxon>
    </lineage>
</organism>
<dbReference type="PANTHER" id="PTHR10285">
    <property type="entry name" value="URIDINE KINASE"/>
    <property type="match status" value="1"/>
</dbReference>